<dbReference type="PATRIC" id="fig|246787.4.peg.5311"/>
<gene>
    <name evidence="2" type="ORF">BcellWH2_05141</name>
</gene>
<protein>
    <recommendedName>
        <fullName evidence="1">N-acetyltransferase domain-containing protein</fullName>
    </recommendedName>
</protein>
<dbReference type="EMBL" id="CP012801">
    <property type="protein sequence ID" value="ALJ62349.1"/>
    <property type="molecule type" value="Genomic_DNA"/>
</dbReference>
<evidence type="ECO:0000313" key="2">
    <source>
        <dbReference type="EMBL" id="ALJ62349.1"/>
    </source>
</evidence>
<dbReference type="KEGG" id="bcel:BcellWH2_05141"/>
<accession>A0A0P0GVE5</accession>
<dbReference type="eggNOG" id="COG0456">
    <property type="taxonomic scope" value="Bacteria"/>
</dbReference>
<feature type="domain" description="N-acetyltransferase" evidence="1">
    <location>
        <begin position="60"/>
        <end position="152"/>
    </location>
</feature>
<dbReference type="InterPro" id="IPR000182">
    <property type="entry name" value="GNAT_dom"/>
</dbReference>
<proteinExistence type="predicted"/>
<organism evidence="2 3">
    <name type="scientific">Bacteroides cellulosilyticus</name>
    <dbReference type="NCBI Taxonomy" id="246787"/>
    <lineage>
        <taxon>Bacteria</taxon>
        <taxon>Pseudomonadati</taxon>
        <taxon>Bacteroidota</taxon>
        <taxon>Bacteroidia</taxon>
        <taxon>Bacteroidales</taxon>
        <taxon>Bacteroidaceae</taxon>
        <taxon>Bacteroides</taxon>
    </lineage>
</organism>
<evidence type="ECO:0000313" key="3">
    <source>
        <dbReference type="Proteomes" id="UP000061809"/>
    </source>
</evidence>
<dbReference type="Proteomes" id="UP000061809">
    <property type="component" value="Chromosome"/>
</dbReference>
<evidence type="ECO:0000259" key="1">
    <source>
        <dbReference type="Pfam" id="PF00583"/>
    </source>
</evidence>
<dbReference type="InterPro" id="IPR016181">
    <property type="entry name" value="Acyl_CoA_acyltransferase"/>
</dbReference>
<reference evidence="2 3" key="1">
    <citation type="journal article" date="2015" name="Science">
        <title>Genetic determinants of in vivo fitness and diet responsiveness in multiple human gut Bacteroides.</title>
        <authorList>
            <person name="Wu M."/>
            <person name="McNulty N.P."/>
            <person name="Rodionov D.A."/>
            <person name="Khoroshkin M.S."/>
            <person name="Griffin N.W."/>
            <person name="Cheng J."/>
            <person name="Latreille P."/>
            <person name="Kerstetter R.A."/>
            <person name="Terrapon N."/>
            <person name="Henrissat B."/>
            <person name="Osterman A.L."/>
            <person name="Gordon J.I."/>
        </authorList>
    </citation>
    <scope>NUCLEOTIDE SEQUENCE [LARGE SCALE GENOMIC DNA]</scope>
    <source>
        <strain evidence="2 3">WH2</strain>
    </source>
</reference>
<dbReference type="GO" id="GO:0016747">
    <property type="term" value="F:acyltransferase activity, transferring groups other than amino-acyl groups"/>
    <property type="evidence" value="ECO:0007669"/>
    <property type="project" value="InterPro"/>
</dbReference>
<dbReference type="SUPFAM" id="SSF55729">
    <property type="entry name" value="Acyl-CoA N-acyltransferases (Nat)"/>
    <property type="match status" value="1"/>
</dbReference>
<name>A0A0P0GVE5_9BACE</name>
<dbReference type="STRING" id="246787.BcellWH2_05141"/>
<dbReference type="Pfam" id="PF00583">
    <property type="entry name" value="Acetyltransf_1"/>
    <property type="match status" value="1"/>
</dbReference>
<dbReference type="AlphaFoldDB" id="A0A0P0GVE5"/>
<dbReference type="Gene3D" id="3.40.630.30">
    <property type="match status" value="1"/>
</dbReference>
<sequence>MYSRIKQLNRFTDMIQIRPSQLSDLDRLMEIFDHARKFMASVGNGNQWINGYPQRELIAKEITDGHCYACEDEHGKIVGTFCFVPSPDPFYSIIEDGAWLNDDPYYVIHRIASDGSYKGIGDICLNWCTKQYPSLRADTHKDNIIMQNLLARNEFIRCGTVYVSNGTPRIAYQKISR</sequence>